<comment type="similarity">
    <text evidence="1">Belongs to the chalcone isomerase family.</text>
</comment>
<dbReference type="SUPFAM" id="SSF54626">
    <property type="entry name" value="Chalcone isomerase"/>
    <property type="match status" value="1"/>
</dbReference>
<sequence length="198" mass="21171">MDVVGSANIVVEPVTSVNFQQSLSLPGCSNSMVLLGTGYREKIFTIIGVKVYAVGLYASQAIIELLNTWKGRSASEIQEDPSLFSSFFQDGKTFWDALDGAVSPRIKAPTPVDESALSLFRNTFQGRALKKGTLIFLTWPNPSKMLVCISLDGLPSSVDASIESKNVSSALFDVFLGDAPVSPSLKASVSNGLSMILN</sequence>
<protein>
    <recommendedName>
        <fullName evidence="2">Chalcone isomerase domain-containing protein</fullName>
    </recommendedName>
</protein>
<proteinExistence type="inferred from homology"/>
<dbReference type="EMBL" id="JACGCM010002835">
    <property type="protein sequence ID" value="KAF6134538.1"/>
    <property type="molecule type" value="Genomic_DNA"/>
</dbReference>
<dbReference type="Pfam" id="PF16036">
    <property type="entry name" value="Chalcone_3"/>
    <property type="match status" value="1"/>
</dbReference>
<dbReference type="OrthoDB" id="18193at2759"/>
<dbReference type="InterPro" id="IPR016088">
    <property type="entry name" value="Chalcone_isomerase_3-sand"/>
</dbReference>
<gene>
    <name evidence="3" type="ORF">GIB67_022278</name>
</gene>
<accession>A0A7J7KW27</accession>
<dbReference type="PANTHER" id="PTHR47698">
    <property type="entry name" value="FATTY-ACID-BINDING PROTEIN 3, CHLOROPLASTIC"/>
    <property type="match status" value="1"/>
</dbReference>
<dbReference type="GO" id="GO:0005504">
    <property type="term" value="F:fatty acid binding"/>
    <property type="evidence" value="ECO:0007669"/>
    <property type="project" value="TreeGrafter"/>
</dbReference>
<comment type="caution">
    <text evidence="3">The sequence shown here is derived from an EMBL/GenBank/DDBJ whole genome shotgun (WGS) entry which is preliminary data.</text>
</comment>
<name>A0A7J7KW27_9MAGN</name>
<keyword evidence="4" id="KW-1185">Reference proteome</keyword>
<evidence type="ECO:0000259" key="2">
    <source>
        <dbReference type="Pfam" id="PF16036"/>
    </source>
</evidence>
<dbReference type="GO" id="GO:0016872">
    <property type="term" value="F:intramolecular lyase activity"/>
    <property type="evidence" value="ECO:0007669"/>
    <property type="project" value="InterPro"/>
</dbReference>
<dbReference type="Gene3D" id="1.10.890.20">
    <property type="match status" value="1"/>
</dbReference>
<dbReference type="InterPro" id="IPR016089">
    <property type="entry name" value="Chalcone_isomerase_bundle_sf"/>
</dbReference>
<dbReference type="Gene3D" id="3.50.70.10">
    <property type="match status" value="1"/>
</dbReference>
<dbReference type="GO" id="GO:0009570">
    <property type="term" value="C:chloroplast stroma"/>
    <property type="evidence" value="ECO:0007669"/>
    <property type="project" value="TreeGrafter"/>
</dbReference>
<evidence type="ECO:0000313" key="4">
    <source>
        <dbReference type="Proteomes" id="UP000541444"/>
    </source>
</evidence>
<dbReference type="InterPro" id="IPR016087">
    <property type="entry name" value="Chalcone_isomerase"/>
</dbReference>
<feature type="domain" description="Chalcone isomerase" evidence="2">
    <location>
        <begin position="15"/>
        <end position="187"/>
    </location>
</feature>
<evidence type="ECO:0000256" key="1">
    <source>
        <dbReference type="ARBA" id="ARBA00007166"/>
    </source>
</evidence>
<evidence type="ECO:0000313" key="3">
    <source>
        <dbReference type="EMBL" id="KAF6134538.1"/>
    </source>
</evidence>
<dbReference type="Proteomes" id="UP000541444">
    <property type="component" value="Unassembled WGS sequence"/>
</dbReference>
<reference evidence="3 4" key="1">
    <citation type="journal article" date="2020" name="IScience">
        <title>Genome Sequencing of the Endangered Kingdonia uniflora (Circaeasteraceae, Ranunculales) Reveals Potential Mechanisms of Evolutionary Specialization.</title>
        <authorList>
            <person name="Sun Y."/>
            <person name="Deng T."/>
            <person name="Zhang A."/>
            <person name="Moore M.J."/>
            <person name="Landis J.B."/>
            <person name="Lin N."/>
            <person name="Zhang H."/>
            <person name="Zhang X."/>
            <person name="Huang J."/>
            <person name="Zhang X."/>
            <person name="Sun H."/>
            <person name="Wang H."/>
        </authorList>
    </citation>
    <scope>NUCLEOTIDE SEQUENCE [LARGE SCALE GENOMIC DNA]</scope>
    <source>
        <strain evidence="3">TB1705</strain>
        <tissue evidence="3">Leaf</tissue>
    </source>
</reference>
<organism evidence="3 4">
    <name type="scientific">Kingdonia uniflora</name>
    <dbReference type="NCBI Taxonomy" id="39325"/>
    <lineage>
        <taxon>Eukaryota</taxon>
        <taxon>Viridiplantae</taxon>
        <taxon>Streptophyta</taxon>
        <taxon>Embryophyta</taxon>
        <taxon>Tracheophyta</taxon>
        <taxon>Spermatophyta</taxon>
        <taxon>Magnoliopsida</taxon>
        <taxon>Ranunculales</taxon>
        <taxon>Circaeasteraceae</taxon>
        <taxon>Kingdonia</taxon>
    </lineage>
</organism>
<dbReference type="InterPro" id="IPR036298">
    <property type="entry name" value="Chalcone_isomerase_sf"/>
</dbReference>
<dbReference type="AlphaFoldDB" id="A0A7J7KW27"/>
<dbReference type="PANTHER" id="PTHR47698:SF2">
    <property type="entry name" value="FATTY-ACID-BINDING PROTEIN 3, CHLOROPLASTIC"/>
    <property type="match status" value="1"/>
</dbReference>
<dbReference type="GO" id="GO:0006631">
    <property type="term" value="P:fatty acid metabolic process"/>
    <property type="evidence" value="ECO:0007669"/>
    <property type="project" value="TreeGrafter"/>
</dbReference>